<dbReference type="InterPro" id="IPR010410">
    <property type="entry name" value="DUF1005"/>
</dbReference>
<dbReference type="AlphaFoldDB" id="A0AAW1M4C8"/>
<evidence type="ECO:0000313" key="1">
    <source>
        <dbReference type="EMBL" id="KAK9740501.1"/>
    </source>
</evidence>
<protein>
    <submittedName>
        <fullName evidence="1">Uncharacterized protein</fullName>
    </submittedName>
</protein>
<evidence type="ECO:0000313" key="2">
    <source>
        <dbReference type="Proteomes" id="UP001443914"/>
    </source>
</evidence>
<dbReference type="Proteomes" id="UP001443914">
    <property type="component" value="Unassembled WGS sequence"/>
</dbReference>
<sequence length="104" mass="11589">MDPCPFIRLTVVNLALSLPLPTKPARNLIHPTTSPCFCKIKLNGFPHQTAVIPYITPTLSHQKLTPLQRFFTSVKPTYLNSLNDVVLHFWKFAFLLGAWGASAG</sequence>
<dbReference type="PANTHER" id="PTHR31317">
    <property type="entry name" value="OS08G0163500 PROTEIN"/>
    <property type="match status" value="1"/>
</dbReference>
<accession>A0AAW1M4C8</accession>
<dbReference type="Pfam" id="PF06219">
    <property type="entry name" value="DUF1005"/>
    <property type="match status" value="1"/>
</dbReference>
<comment type="caution">
    <text evidence="1">The sequence shown here is derived from an EMBL/GenBank/DDBJ whole genome shotgun (WGS) entry which is preliminary data.</text>
</comment>
<dbReference type="EMBL" id="JBDFQZ010000003">
    <property type="protein sequence ID" value="KAK9740501.1"/>
    <property type="molecule type" value="Genomic_DNA"/>
</dbReference>
<name>A0AAW1M4C8_SAPOF</name>
<proteinExistence type="predicted"/>
<dbReference type="PANTHER" id="PTHR31317:SF3">
    <property type="entry name" value="OS07G0133500 PROTEIN"/>
    <property type="match status" value="1"/>
</dbReference>
<keyword evidence="2" id="KW-1185">Reference proteome</keyword>
<reference evidence="1" key="1">
    <citation type="submission" date="2024-03" db="EMBL/GenBank/DDBJ databases">
        <title>WGS assembly of Saponaria officinalis var. Norfolk2.</title>
        <authorList>
            <person name="Jenkins J."/>
            <person name="Shu S."/>
            <person name="Grimwood J."/>
            <person name="Barry K."/>
            <person name="Goodstein D."/>
            <person name="Schmutz J."/>
            <person name="Leebens-Mack J."/>
            <person name="Osbourn A."/>
        </authorList>
    </citation>
    <scope>NUCLEOTIDE SEQUENCE [LARGE SCALE GENOMIC DNA]</scope>
    <source>
        <strain evidence="1">JIC</strain>
    </source>
</reference>
<gene>
    <name evidence="1" type="ORF">RND81_03G040400</name>
</gene>
<organism evidence="1 2">
    <name type="scientific">Saponaria officinalis</name>
    <name type="common">Common soapwort</name>
    <name type="synonym">Lychnis saponaria</name>
    <dbReference type="NCBI Taxonomy" id="3572"/>
    <lineage>
        <taxon>Eukaryota</taxon>
        <taxon>Viridiplantae</taxon>
        <taxon>Streptophyta</taxon>
        <taxon>Embryophyta</taxon>
        <taxon>Tracheophyta</taxon>
        <taxon>Spermatophyta</taxon>
        <taxon>Magnoliopsida</taxon>
        <taxon>eudicotyledons</taxon>
        <taxon>Gunneridae</taxon>
        <taxon>Pentapetalae</taxon>
        <taxon>Caryophyllales</taxon>
        <taxon>Caryophyllaceae</taxon>
        <taxon>Caryophylleae</taxon>
        <taxon>Saponaria</taxon>
    </lineage>
</organism>